<keyword evidence="1" id="KW-0732">Signal</keyword>
<protein>
    <recommendedName>
        <fullName evidence="4">Secreted protein</fullName>
    </recommendedName>
</protein>
<organism evidence="2 3">
    <name type="scientific">Aspergillus versicolor CBS 583.65</name>
    <dbReference type="NCBI Taxonomy" id="1036611"/>
    <lineage>
        <taxon>Eukaryota</taxon>
        <taxon>Fungi</taxon>
        <taxon>Dikarya</taxon>
        <taxon>Ascomycota</taxon>
        <taxon>Pezizomycotina</taxon>
        <taxon>Eurotiomycetes</taxon>
        <taxon>Eurotiomycetidae</taxon>
        <taxon>Eurotiales</taxon>
        <taxon>Aspergillaceae</taxon>
        <taxon>Aspergillus</taxon>
        <taxon>Aspergillus subgen. Nidulantes</taxon>
    </lineage>
</organism>
<dbReference type="AlphaFoldDB" id="A0A1L9PRI8"/>
<evidence type="ECO:0008006" key="4">
    <source>
        <dbReference type="Google" id="ProtNLM"/>
    </source>
</evidence>
<feature type="signal peptide" evidence="1">
    <location>
        <begin position="1"/>
        <end position="18"/>
    </location>
</feature>
<dbReference type="VEuPathDB" id="FungiDB:ASPVEDRAFT_43486"/>
<feature type="chain" id="PRO_5013313177" description="Secreted protein" evidence="1">
    <location>
        <begin position="19"/>
        <end position="95"/>
    </location>
</feature>
<dbReference type="EMBL" id="KV878131">
    <property type="protein sequence ID" value="OJJ04045.1"/>
    <property type="molecule type" value="Genomic_DNA"/>
</dbReference>
<gene>
    <name evidence="2" type="ORF">ASPVEDRAFT_43486</name>
</gene>
<accession>A0A1L9PRI8</accession>
<evidence type="ECO:0000256" key="1">
    <source>
        <dbReference type="SAM" id="SignalP"/>
    </source>
</evidence>
<name>A0A1L9PRI8_ASPVE</name>
<dbReference type="Proteomes" id="UP000184073">
    <property type="component" value="Unassembled WGS sequence"/>
</dbReference>
<reference evidence="3" key="1">
    <citation type="journal article" date="2017" name="Genome Biol.">
        <title>Comparative genomics reveals high biological diversity and specific adaptations in the industrially and medically important fungal genus Aspergillus.</title>
        <authorList>
            <person name="de Vries R.P."/>
            <person name="Riley R."/>
            <person name="Wiebenga A."/>
            <person name="Aguilar-Osorio G."/>
            <person name="Amillis S."/>
            <person name="Uchima C.A."/>
            <person name="Anderluh G."/>
            <person name="Asadollahi M."/>
            <person name="Askin M."/>
            <person name="Barry K."/>
            <person name="Battaglia E."/>
            <person name="Bayram O."/>
            <person name="Benocci T."/>
            <person name="Braus-Stromeyer S.A."/>
            <person name="Caldana C."/>
            <person name="Canovas D."/>
            <person name="Cerqueira G.C."/>
            <person name="Chen F."/>
            <person name="Chen W."/>
            <person name="Choi C."/>
            <person name="Clum A."/>
            <person name="Dos Santos R.A."/>
            <person name="Damasio A.R."/>
            <person name="Diallinas G."/>
            <person name="Emri T."/>
            <person name="Fekete E."/>
            <person name="Flipphi M."/>
            <person name="Freyberg S."/>
            <person name="Gallo A."/>
            <person name="Gournas C."/>
            <person name="Habgood R."/>
            <person name="Hainaut M."/>
            <person name="Harispe M.L."/>
            <person name="Henrissat B."/>
            <person name="Hilden K.S."/>
            <person name="Hope R."/>
            <person name="Hossain A."/>
            <person name="Karabika E."/>
            <person name="Karaffa L."/>
            <person name="Karanyi Z."/>
            <person name="Krasevec N."/>
            <person name="Kuo A."/>
            <person name="Kusch H."/>
            <person name="LaButti K."/>
            <person name="Lagendijk E.L."/>
            <person name="Lapidus A."/>
            <person name="Levasseur A."/>
            <person name="Lindquist E."/>
            <person name="Lipzen A."/>
            <person name="Logrieco A.F."/>
            <person name="MacCabe A."/>
            <person name="Maekelae M.R."/>
            <person name="Malavazi I."/>
            <person name="Melin P."/>
            <person name="Meyer V."/>
            <person name="Mielnichuk N."/>
            <person name="Miskei M."/>
            <person name="Molnar A.P."/>
            <person name="Mule G."/>
            <person name="Ngan C.Y."/>
            <person name="Orejas M."/>
            <person name="Orosz E."/>
            <person name="Ouedraogo J.P."/>
            <person name="Overkamp K.M."/>
            <person name="Park H.-S."/>
            <person name="Perrone G."/>
            <person name="Piumi F."/>
            <person name="Punt P.J."/>
            <person name="Ram A.F."/>
            <person name="Ramon A."/>
            <person name="Rauscher S."/>
            <person name="Record E."/>
            <person name="Riano-Pachon D.M."/>
            <person name="Robert V."/>
            <person name="Roehrig J."/>
            <person name="Ruller R."/>
            <person name="Salamov A."/>
            <person name="Salih N.S."/>
            <person name="Samson R.A."/>
            <person name="Sandor E."/>
            <person name="Sanguinetti M."/>
            <person name="Schuetze T."/>
            <person name="Sepcic K."/>
            <person name="Shelest E."/>
            <person name="Sherlock G."/>
            <person name="Sophianopoulou V."/>
            <person name="Squina F.M."/>
            <person name="Sun H."/>
            <person name="Susca A."/>
            <person name="Todd R.B."/>
            <person name="Tsang A."/>
            <person name="Unkles S.E."/>
            <person name="van de Wiele N."/>
            <person name="van Rossen-Uffink D."/>
            <person name="Oliveira J.V."/>
            <person name="Vesth T.C."/>
            <person name="Visser J."/>
            <person name="Yu J.-H."/>
            <person name="Zhou M."/>
            <person name="Andersen M.R."/>
            <person name="Archer D.B."/>
            <person name="Baker S.E."/>
            <person name="Benoit I."/>
            <person name="Brakhage A.A."/>
            <person name="Braus G.H."/>
            <person name="Fischer R."/>
            <person name="Frisvad J.C."/>
            <person name="Goldman G.H."/>
            <person name="Houbraken J."/>
            <person name="Oakley B."/>
            <person name="Pocsi I."/>
            <person name="Scazzocchio C."/>
            <person name="Seiboth B."/>
            <person name="vanKuyk P.A."/>
            <person name="Wortman J."/>
            <person name="Dyer P.S."/>
            <person name="Grigoriev I.V."/>
        </authorList>
    </citation>
    <scope>NUCLEOTIDE SEQUENCE [LARGE SCALE GENOMIC DNA]</scope>
    <source>
        <strain evidence="3">CBS 583.65</strain>
    </source>
</reference>
<proteinExistence type="predicted"/>
<dbReference type="RefSeq" id="XP_040669807.1">
    <property type="nucleotide sequence ID" value="XM_040812833.1"/>
</dbReference>
<evidence type="ECO:0000313" key="3">
    <source>
        <dbReference type="Proteomes" id="UP000184073"/>
    </source>
</evidence>
<keyword evidence="3" id="KW-1185">Reference proteome</keyword>
<dbReference type="GeneID" id="63728344"/>
<evidence type="ECO:0000313" key="2">
    <source>
        <dbReference type="EMBL" id="OJJ04045.1"/>
    </source>
</evidence>
<sequence>MRSMTYGCCWLSPGLSWALLPAMVSLRHDLEHILAVKQQPISTSKYGYPARHGSDVRRREYVGSPIYRDAPSITEVAISFAPASPYAPRGHKPQT</sequence>